<protein>
    <recommendedName>
        <fullName evidence="1">Mycothiol-dependent maleylpyruvate isomerase metal-binding domain-containing protein</fullName>
    </recommendedName>
</protein>
<reference evidence="2 3" key="1">
    <citation type="submission" date="2016-07" db="EMBL/GenBank/DDBJ databases">
        <title>Draft genome sequence of Prauserella sp. YIM 121212, isolated from alkaline soil.</title>
        <authorList>
            <person name="Ruckert C."/>
            <person name="Albersmeier A."/>
            <person name="Jiang C.-L."/>
            <person name="Jiang Y."/>
            <person name="Kalinowski J."/>
            <person name="Schneider O."/>
            <person name="Winkler A."/>
            <person name="Zotchev S.B."/>
        </authorList>
    </citation>
    <scope>NUCLEOTIDE SEQUENCE [LARGE SCALE GENOMIC DNA]</scope>
    <source>
        <strain evidence="2 3">YIM 121212</strain>
    </source>
</reference>
<gene>
    <name evidence="2" type="ORF">BA062_28790</name>
</gene>
<dbReference type="InterPro" id="IPR034660">
    <property type="entry name" value="DinB/YfiT-like"/>
</dbReference>
<comment type="caution">
    <text evidence="2">The sequence shown here is derived from an EMBL/GenBank/DDBJ whole genome shotgun (WGS) entry which is preliminary data.</text>
</comment>
<proteinExistence type="predicted"/>
<dbReference type="Proteomes" id="UP000247892">
    <property type="component" value="Unassembled WGS sequence"/>
</dbReference>
<dbReference type="Pfam" id="PF11716">
    <property type="entry name" value="MDMPI_N"/>
    <property type="match status" value="1"/>
</dbReference>
<dbReference type="EMBL" id="MASU01000013">
    <property type="protein sequence ID" value="PXY24228.1"/>
    <property type="molecule type" value="Genomic_DNA"/>
</dbReference>
<dbReference type="GO" id="GO:0046872">
    <property type="term" value="F:metal ion binding"/>
    <property type="evidence" value="ECO:0007669"/>
    <property type="project" value="InterPro"/>
</dbReference>
<evidence type="ECO:0000313" key="2">
    <source>
        <dbReference type="EMBL" id="PXY24228.1"/>
    </source>
</evidence>
<name>A0A318LGP0_9PSEU</name>
<accession>A0A318LGP0</accession>
<dbReference type="RefSeq" id="WP_110342273.1">
    <property type="nucleotide sequence ID" value="NZ_JBHVKT010000004.1"/>
</dbReference>
<evidence type="ECO:0000259" key="1">
    <source>
        <dbReference type="Pfam" id="PF11716"/>
    </source>
</evidence>
<evidence type="ECO:0000313" key="3">
    <source>
        <dbReference type="Proteomes" id="UP000247892"/>
    </source>
</evidence>
<dbReference type="AlphaFoldDB" id="A0A318LGP0"/>
<keyword evidence="3" id="KW-1185">Reference proteome</keyword>
<dbReference type="InterPro" id="IPR024344">
    <property type="entry name" value="MDMPI_metal-binding"/>
</dbReference>
<organism evidence="2 3">
    <name type="scientific">Prauserella flavalba</name>
    <dbReference type="NCBI Taxonomy" id="1477506"/>
    <lineage>
        <taxon>Bacteria</taxon>
        <taxon>Bacillati</taxon>
        <taxon>Actinomycetota</taxon>
        <taxon>Actinomycetes</taxon>
        <taxon>Pseudonocardiales</taxon>
        <taxon>Pseudonocardiaceae</taxon>
        <taxon>Prauserella</taxon>
    </lineage>
</organism>
<dbReference type="SUPFAM" id="SSF109854">
    <property type="entry name" value="DinB/YfiT-like putative metalloenzymes"/>
    <property type="match status" value="1"/>
</dbReference>
<feature type="domain" description="Mycothiol-dependent maleylpyruvate isomerase metal-binding" evidence="1">
    <location>
        <begin position="9"/>
        <end position="130"/>
    </location>
</feature>
<sequence length="199" mass="21624">MDVSTLRRTGEDCTGFLLAHADTDWTTCAPDMTWNSAEVVAHLANTLFWYAHDFAAGAVELPTTEITVRSAAVPTAQLVRSVSAGVSLLAAVLTQGGPEARGWHPRGVADDSGFAAMACDELLVHTADVARAIGAPFTPARELAEETLRRLFPWAHSGEDPWRTLLWANGRTELPDHPRLVKWTWHCAPLSEWDGSSPV</sequence>
<dbReference type="OrthoDB" id="4453346at2"/>